<keyword evidence="3" id="KW-0946">Virion</keyword>
<protein>
    <submittedName>
        <fullName evidence="3">Spore coat protein U domain-containing protein</fullName>
    </submittedName>
</protein>
<dbReference type="InterPro" id="IPR007893">
    <property type="entry name" value="Spore_coat_U/FanG"/>
</dbReference>
<evidence type="ECO:0000313" key="6">
    <source>
        <dbReference type="Proteomes" id="UP001235341"/>
    </source>
</evidence>
<sequence length="179" mass="18823">MKCHFFKARSLCFILGAAISVVANASVNSSSISGEISVSLNVLPGCVVKSAQQPSDLSTVSDGQQWMTLAFPDTGATAGSQLNAQDKINIQCTAGAQPSLILDAGKQGDNDAYNMLNEDNTTKMPYTLSIDQEGTSIIKPNQPVKITSSGDVSLYAKATVPQNAQAGKYTDTIEATISW</sequence>
<dbReference type="InterPro" id="IPR053167">
    <property type="entry name" value="Spore_coat_component"/>
</dbReference>
<dbReference type="AlphaFoldDB" id="A0AAE7JSL8"/>
<feature type="signal peptide" evidence="1">
    <location>
        <begin position="1"/>
        <end position="25"/>
    </location>
</feature>
<dbReference type="EMBL" id="CP133586">
    <property type="protein sequence ID" value="WMT13878.1"/>
    <property type="molecule type" value="Genomic_DNA"/>
</dbReference>
<accession>A0AAE7JSL8</accession>
<dbReference type="EMBL" id="CP054160">
    <property type="protein sequence ID" value="QKJ57898.1"/>
    <property type="molecule type" value="Genomic_DNA"/>
</dbReference>
<dbReference type="Proteomes" id="UP000503464">
    <property type="component" value="Chromosome"/>
</dbReference>
<organism evidence="3 5">
    <name type="scientific">Serratia fonticola</name>
    <dbReference type="NCBI Taxonomy" id="47917"/>
    <lineage>
        <taxon>Bacteria</taxon>
        <taxon>Pseudomonadati</taxon>
        <taxon>Pseudomonadota</taxon>
        <taxon>Gammaproteobacteria</taxon>
        <taxon>Enterobacterales</taxon>
        <taxon>Yersiniaceae</taxon>
        <taxon>Serratia</taxon>
    </lineage>
</organism>
<evidence type="ECO:0000313" key="3">
    <source>
        <dbReference type="EMBL" id="QKJ57898.1"/>
    </source>
</evidence>
<dbReference type="Pfam" id="PF05229">
    <property type="entry name" value="SCPU"/>
    <property type="match status" value="1"/>
</dbReference>
<keyword evidence="6" id="KW-1185">Reference proteome</keyword>
<dbReference type="RefSeq" id="WP_074423339.1">
    <property type="nucleotide sequence ID" value="NZ_CAMKUK010000006.1"/>
</dbReference>
<keyword evidence="1" id="KW-0732">Signal</keyword>
<dbReference type="PANTHER" id="PTHR37089:SF4">
    <property type="entry name" value="EXPORTED PROTEIN"/>
    <property type="match status" value="1"/>
</dbReference>
<name>A0AAE7JSL8_SERFO</name>
<feature type="chain" id="PRO_5042039856" evidence="1">
    <location>
        <begin position="26"/>
        <end position="179"/>
    </location>
</feature>
<reference evidence="3" key="2">
    <citation type="submission" date="2022-06" db="EMBL/GenBank/DDBJ databases">
        <title>Genome sequences of seven Enterobacteriaceae strains isolated from Canadian wastewater treatment facilities.</title>
        <authorList>
            <person name="Huang H."/>
            <person name="Chmara J.T."/>
            <person name="Duceppe M.-O."/>
        </authorList>
    </citation>
    <scope>NUCLEOTIDE SEQUENCE</scope>
    <source>
        <strain evidence="3">HH13</strain>
    </source>
</reference>
<evidence type="ECO:0000256" key="1">
    <source>
        <dbReference type="SAM" id="SignalP"/>
    </source>
</evidence>
<gene>
    <name evidence="3" type="ORF">G9399_05200</name>
    <name evidence="4" type="ORF">RFB13_22145</name>
</gene>
<dbReference type="PANTHER" id="PTHR37089">
    <property type="entry name" value="PROTEIN U-RELATED"/>
    <property type="match status" value="1"/>
</dbReference>
<dbReference type="Proteomes" id="UP001235341">
    <property type="component" value="Chromosome"/>
</dbReference>
<evidence type="ECO:0000313" key="4">
    <source>
        <dbReference type="EMBL" id="WMT13878.1"/>
    </source>
</evidence>
<reference evidence="5" key="1">
    <citation type="submission" date="2020-03" db="EMBL/GenBank/DDBJ databases">
        <title>Genome sequences of seven Enterobacteriaceae strains isolated from Canadian wastewater treatment facilities.</title>
        <authorList>
            <person name="Huang H."/>
            <person name="Chmara J.T."/>
            <person name="Duceppe M.-O."/>
        </authorList>
    </citation>
    <scope>NUCLEOTIDE SEQUENCE [LARGE SCALE GENOMIC DNA]</scope>
    <source>
        <strain evidence="5">Biosolid 3</strain>
    </source>
</reference>
<reference evidence="4 6" key="3">
    <citation type="submission" date="2023-08" db="EMBL/GenBank/DDBJ databases">
        <title>Complete Genome and Methylome dissection of Serratia fonticola NEB369.</title>
        <authorList>
            <person name="Fomenkov A."/>
            <person name="Roberts R.D."/>
        </authorList>
    </citation>
    <scope>NUCLEOTIDE SEQUENCE [LARGE SCALE GENOMIC DNA]</scope>
    <source>
        <strain evidence="4 6">NEB369</strain>
    </source>
</reference>
<evidence type="ECO:0000313" key="5">
    <source>
        <dbReference type="Proteomes" id="UP000503464"/>
    </source>
</evidence>
<feature type="domain" description="Spore coat protein U/FanG" evidence="2">
    <location>
        <begin position="35"/>
        <end position="176"/>
    </location>
</feature>
<evidence type="ECO:0000259" key="2">
    <source>
        <dbReference type="Pfam" id="PF05229"/>
    </source>
</evidence>
<proteinExistence type="predicted"/>
<keyword evidence="3" id="KW-0167">Capsid protein</keyword>